<evidence type="ECO:0000313" key="3">
    <source>
        <dbReference type="EMBL" id="TYS00314.1"/>
    </source>
</evidence>
<evidence type="ECO:0000259" key="1">
    <source>
        <dbReference type="PROSITE" id="PS51186"/>
    </source>
</evidence>
<reference evidence="3 4" key="1">
    <citation type="submission" date="2019-08" db="EMBL/GenBank/DDBJ databases">
        <title>Bacillus genomes from the desert of Cuatro Cienegas, Coahuila.</title>
        <authorList>
            <person name="Olmedo-Alvarez G."/>
        </authorList>
    </citation>
    <scope>NUCLEOTIDE SEQUENCE [LARGE SCALE GENOMIC DNA]</scope>
    <source>
        <strain evidence="3 4">CH128b_4D</strain>
    </source>
</reference>
<dbReference type="InterPro" id="IPR031165">
    <property type="entry name" value="GNAT_YJDJ"/>
</dbReference>
<name>A0A5D4MG41_9BACI</name>
<dbReference type="Proteomes" id="UP000325182">
    <property type="component" value="Unassembled WGS sequence"/>
</dbReference>
<accession>A0A5D4MG41</accession>
<dbReference type="PANTHER" id="PTHR31435:SF10">
    <property type="entry name" value="BSR4717 PROTEIN"/>
    <property type="match status" value="1"/>
</dbReference>
<evidence type="ECO:0000259" key="2">
    <source>
        <dbReference type="PROSITE" id="PS51729"/>
    </source>
</evidence>
<dbReference type="PROSITE" id="PS51186">
    <property type="entry name" value="GNAT"/>
    <property type="match status" value="1"/>
</dbReference>
<dbReference type="PANTHER" id="PTHR31435">
    <property type="entry name" value="PROTEIN NATD1"/>
    <property type="match status" value="1"/>
</dbReference>
<dbReference type="InterPro" id="IPR045057">
    <property type="entry name" value="Gcn5-rel_NAT"/>
</dbReference>
<dbReference type="GO" id="GO:0016747">
    <property type="term" value="F:acyltransferase activity, transferring groups other than amino-acyl groups"/>
    <property type="evidence" value="ECO:0007669"/>
    <property type="project" value="InterPro"/>
</dbReference>
<dbReference type="SUPFAM" id="SSF55729">
    <property type="entry name" value="Acyl-CoA N-acyltransferases (Nat)"/>
    <property type="match status" value="1"/>
</dbReference>
<dbReference type="AlphaFoldDB" id="A0A5D4MG41"/>
<dbReference type="PROSITE" id="PS51729">
    <property type="entry name" value="GNAT_YJDJ"/>
    <property type="match status" value="1"/>
</dbReference>
<gene>
    <name evidence="3" type="ORF">FZC84_07170</name>
</gene>
<dbReference type="InterPro" id="IPR016181">
    <property type="entry name" value="Acyl_CoA_acyltransferase"/>
</dbReference>
<organism evidence="3 4">
    <name type="scientific">Rossellomorea vietnamensis</name>
    <dbReference type="NCBI Taxonomy" id="218284"/>
    <lineage>
        <taxon>Bacteria</taxon>
        <taxon>Bacillati</taxon>
        <taxon>Bacillota</taxon>
        <taxon>Bacilli</taxon>
        <taxon>Bacillales</taxon>
        <taxon>Bacillaceae</taxon>
        <taxon>Rossellomorea</taxon>
    </lineage>
</organism>
<dbReference type="CDD" id="cd04301">
    <property type="entry name" value="NAT_SF"/>
    <property type="match status" value="1"/>
</dbReference>
<feature type="domain" description="N-acetyltransferase" evidence="2">
    <location>
        <begin position="19"/>
        <end position="106"/>
    </location>
</feature>
<dbReference type="Pfam" id="PF14542">
    <property type="entry name" value="Acetyltransf_CG"/>
    <property type="match status" value="1"/>
</dbReference>
<proteinExistence type="predicted"/>
<dbReference type="EMBL" id="VTEG01000003">
    <property type="protein sequence ID" value="TYS00314.1"/>
    <property type="molecule type" value="Genomic_DNA"/>
</dbReference>
<comment type="caution">
    <text evidence="3">The sequence shown here is derived from an EMBL/GenBank/DDBJ whole genome shotgun (WGS) entry which is preliminary data.</text>
</comment>
<evidence type="ECO:0000313" key="4">
    <source>
        <dbReference type="Proteomes" id="UP000325182"/>
    </source>
</evidence>
<dbReference type="InterPro" id="IPR000182">
    <property type="entry name" value="GNAT_dom"/>
</dbReference>
<keyword evidence="3" id="KW-0808">Transferase</keyword>
<feature type="domain" description="N-acetyltransferase" evidence="1">
    <location>
        <begin position="1"/>
        <end position="106"/>
    </location>
</feature>
<dbReference type="Gene3D" id="3.40.630.30">
    <property type="match status" value="1"/>
</dbReference>
<sequence length="106" mass="12121">MRKFIKAVKTKEEADRMSEIQKGTNKFYKGGDENSPEAELVYSSDPKALVIEHTVVSEQLRGQGVGEKLVDEAVQYARENNLKIDSQCPFAKRVLEREDKYQDVLQ</sequence>
<protein>
    <submittedName>
        <fullName evidence="3">N-acetyltransferase</fullName>
    </submittedName>
</protein>